<evidence type="ECO:0000313" key="3">
    <source>
        <dbReference type="Proteomes" id="UP000265520"/>
    </source>
</evidence>
<feature type="compositionally biased region" description="Acidic residues" evidence="1">
    <location>
        <begin position="37"/>
        <end position="54"/>
    </location>
</feature>
<evidence type="ECO:0000256" key="1">
    <source>
        <dbReference type="SAM" id="MobiDB-lite"/>
    </source>
</evidence>
<feature type="compositionally biased region" description="Basic and acidic residues" evidence="1">
    <location>
        <begin position="19"/>
        <end position="28"/>
    </location>
</feature>
<feature type="non-terminal residue" evidence="2">
    <location>
        <position position="1"/>
    </location>
</feature>
<reference evidence="2 3" key="1">
    <citation type="journal article" date="2018" name="Front. Plant Sci.">
        <title>Red Clover (Trifolium pratense) and Zigzag Clover (T. medium) - A Picture of Genomic Similarities and Differences.</title>
        <authorList>
            <person name="Dluhosova J."/>
            <person name="Istvanek J."/>
            <person name="Nedelnik J."/>
            <person name="Repkova J."/>
        </authorList>
    </citation>
    <scope>NUCLEOTIDE SEQUENCE [LARGE SCALE GENOMIC DNA]</scope>
    <source>
        <strain evidence="3">cv. 10/8</strain>
        <tissue evidence="2">Leaf</tissue>
    </source>
</reference>
<sequence>VTFDETRMRMKCKDLEERPETRLEKIQYEVEPSTDERENEDETQVPEESGSDETEGVKNTRRGG</sequence>
<dbReference type="EMBL" id="LXQA011349169">
    <property type="protein sequence ID" value="MCI94173.1"/>
    <property type="molecule type" value="Genomic_DNA"/>
</dbReference>
<protein>
    <submittedName>
        <fullName evidence="2">Uncharacterized protein</fullName>
    </submittedName>
</protein>
<organism evidence="2 3">
    <name type="scientific">Trifolium medium</name>
    <dbReference type="NCBI Taxonomy" id="97028"/>
    <lineage>
        <taxon>Eukaryota</taxon>
        <taxon>Viridiplantae</taxon>
        <taxon>Streptophyta</taxon>
        <taxon>Embryophyta</taxon>
        <taxon>Tracheophyta</taxon>
        <taxon>Spermatophyta</taxon>
        <taxon>Magnoliopsida</taxon>
        <taxon>eudicotyledons</taxon>
        <taxon>Gunneridae</taxon>
        <taxon>Pentapetalae</taxon>
        <taxon>rosids</taxon>
        <taxon>fabids</taxon>
        <taxon>Fabales</taxon>
        <taxon>Fabaceae</taxon>
        <taxon>Papilionoideae</taxon>
        <taxon>50 kb inversion clade</taxon>
        <taxon>NPAAA clade</taxon>
        <taxon>Hologalegina</taxon>
        <taxon>IRL clade</taxon>
        <taxon>Trifolieae</taxon>
        <taxon>Trifolium</taxon>
    </lineage>
</organism>
<proteinExistence type="predicted"/>
<keyword evidence="3" id="KW-1185">Reference proteome</keyword>
<name>A0A392W362_9FABA</name>
<feature type="region of interest" description="Disordered" evidence="1">
    <location>
        <begin position="19"/>
        <end position="64"/>
    </location>
</feature>
<dbReference type="Proteomes" id="UP000265520">
    <property type="component" value="Unassembled WGS sequence"/>
</dbReference>
<comment type="caution">
    <text evidence="2">The sequence shown here is derived from an EMBL/GenBank/DDBJ whole genome shotgun (WGS) entry which is preliminary data.</text>
</comment>
<dbReference type="AlphaFoldDB" id="A0A392W362"/>
<evidence type="ECO:0000313" key="2">
    <source>
        <dbReference type="EMBL" id="MCI94173.1"/>
    </source>
</evidence>
<accession>A0A392W362</accession>